<dbReference type="InterPro" id="IPR000620">
    <property type="entry name" value="EamA_dom"/>
</dbReference>
<evidence type="ECO:0000256" key="4">
    <source>
        <dbReference type="ARBA" id="ARBA00022989"/>
    </source>
</evidence>
<dbReference type="EMBL" id="SOBG01000009">
    <property type="protein sequence ID" value="TDT67846.1"/>
    <property type="molecule type" value="Genomic_DNA"/>
</dbReference>
<gene>
    <name evidence="8" type="ORF">EV215_1849</name>
</gene>
<feature type="transmembrane region" description="Helical" evidence="6">
    <location>
        <begin position="235"/>
        <end position="253"/>
    </location>
</feature>
<comment type="caution">
    <text evidence="8">The sequence shown here is derived from an EMBL/GenBank/DDBJ whole genome shotgun (WGS) entry which is preliminary data.</text>
</comment>
<feature type="domain" description="EamA" evidence="7">
    <location>
        <begin position="146"/>
        <end position="282"/>
    </location>
</feature>
<keyword evidence="2" id="KW-1003">Cell membrane</keyword>
<dbReference type="SUPFAM" id="SSF103481">
    <property type="entry name" value="Multidrug resistance efflux transporter EmrE"/>
    <property type="match status" value="2"/>
</dbReference>
<reference evidence="8 9" key="1">
    <citation type="submission" date="2019-03" db="EMBL/GenBank/DDBJ databases">
        <title>Genomic Encyclopedia of Type Strains, Phase IV (KMG-IV): sequencing the most valuable type-strain genomes for metagenomic binning, comparative biology and taxonomic classification.</title>
        <authorList>
            <person name="Goeker M."/>
        </authorList>
    </citation>
    <scope>NUCLEOTIDE SEQUENCE [LARGE SCALE GENOMIC DNA]</scope>
    <source>
        <strain evidence="8 9">DSM 100055</strain>
    </source>
</reference>
<feature type="transmembrane region" description="Helical" evidence="6">
    <location>
        <begin position="120"/>
        <end position="140"/>
    </location>
</feature>
<dbReference type="InterPro" id="IPR050638">
    <property type="entry name" value="AA-Vitamin_Transporters"/>
</dbReference>
<dbReference type="InterPro" id="IPR037185">
    <property type="entry name" value="EmrE-like"/>
</dbReference>
<feature type="transmembrane region" description="Helical" evidence="6">
    <location>
        <begin position="146"/>
        <end position="165"/>
    </location>
</feature>
<dbReference type="Pfam" id="PF00892">
    <property type="entry name" value="EamA"/>
    <property type="match status" value="2"/>
</dbReference>
<evidence type="ECO:0000256" key="5">
    <source>
        <dbReference type="ARBA" id="ARBA00023136"/>
    </source>
</evidence>
<feature type="transmembrane region" description="Helical" evidence="6">
    <location>
        <begin position="92"/>
        <end position="111"/>
    </location>
</feature>
<accession>A0AA46I4T2</accession>
<feature type="domain" description="EamA" evidence="7">
    <location>
        <begin position="4"/>
        <end position="135"/>
    </location>
</feature>
<evidence type="ECO:0000256" key="6">
    <source>
        <dbReference type="SAM" id="Phobius"/>
    </source>
</evidence>
<comment type="subcellular location">
    <subcellularLocation>
        <location evidence="1">Cell membrane</location>
        <topology evidence="1">Multi-pass membrane protein</topology>
    </subcellularLocation>
</comment>
<evidence type="ECO:0000313" key="8">
    <source>
        <dbReference type="EMBL" id="TDT67846.1"/>
    </source>
</evidence>
<keyword evidence="9" id="KW-1185">Reference proteome</keyword>
<feature type="transmembrane region" description="Helical" evidence="6">
    <location>
        <begin position="259"/>
        <end position="281"/>
    </location>
</feature>
<feature type="transmembrane region" description="Helical" evidence="6">
    <location>
        <begin position="7"/>
        <end position="27"/>
    </location>
</feature>
<dbReference type="AlphaFoldDB" id="A0AA46I4T2"/>
<dbReference type="PANTHER" id="PTHR32322:SF18">
    <property type="entry name" value="S-ADENOSYLMETHIONINE_S-ADENOSYLHOMOCYSTEINE TRANSPORTER"/>
    <property type="match status" value="1"/>
</dbReference>
<sequence>MQYIWHFNALLVIFFWSSTFFPNKILLANGFTSSQILIIRSFIAFISLFLFYPKRIKIDKSQFKLVFLAGLFGISSYFFFEISSLKYTSPGNSTLILSTIPILNAIIVHIINKKKFEKNLLIGSIFSLIGLFFVIFNGRILQLNPLGDFLAFLAAFSWSIYTIILEKFNKNITPIIITRYVFLSGILTSLPLMFLIGDFSLNFNINISTISSLLFLGLITSAICFLLWNRVVNHLGILTSSLYIYLLPIFAMILSKIIYGYPITLLMIIGTIFTLGGVFIASRKRNKIFKSIQQN</sequence>
<evidence type="ECO:0000313" key="9">
    <source>
        <dbReference type="Proteomes" id="UP000294678"/>
    </source>
</evidence>
<dbReference type="GO" id="GO:0005886">
    <property type="term" value="C:plasma membrane"/>
    <property type="evidence" value="ECO:0007669"/>
    <property type="project" value="UniProtKB-SubCell"/>
</dbReference>
<keyword evidence="3 6" id="KW-0812">Transmembrane</keyword>
<name>A0AA46I4T2_9FUSO</name>
<dbReference type="RefSeq" id="WP_134113710.1">
    <property type="nucleotide sequence ID" value="NZ_SOBG01000009.1"/>
</dbReference>
<feature type="transmembrane region" description="Helical" evidence="6">
    <location>
        <begin position="203"/>
        <end position="228"/>
    </location>
</feature>
<keyword evidence="5 6" id="KW-0472">Membrane</keyword>
<feature type="transmembrane region" description="Helical" evidence="6">
    <location>
        <begin position="33"/>
        <end position="51"/>
    </location>
</feature>
<keyword evidence="4 6" id="KW-1133">Transmembrane helix</keyword>
<proteinExistence type="predicted"/>
<feature type="transmembrane region" description="Helical" evidence="6">
    <location>
        <begin position="63"/>
        <end position="80"/>
    </location>
</feature>
<evidence type="ECO:0000259" key="7">
    <source>
        <dbReference type="Pfam" id="PF00892"/>
    </source>
</evidence>
<evidence type="ECO:0000256" key="1">
    <source>
        <dbReference type="ARBA" id="ARBA00004651"/>
    </source>
</evidence>
<dbReference type="Proteomes" id="UP000294678">
    <property type="component" value="Unassembled WGS sequence"/>
</dbReference>
<evidence type="ECO:0000256" key="2">
    <source>
        <dbReference type="ARBA" id="ARBA00022475"/>
    </source>
</evidence>
<protein>
    <submittedName>
        <fullName evidence="8">Drug/metabolite transporter (DMT)-like permease</fullName>
    </submittedName>
</protein>
<dbReference type="PANTHER" id="PTHR32322">
    <property type="entry name" value="INNER MEMBRANE TRANSPORTER"/>
    <property type="match status" value="1"/>
</dbReference>
<organism evidence="8 9">
    <name type="scientific">Hypnocyclicus thermotrophus</name>
    <dbReference type="NCBI Taxonomy" id="1627895"/>
    <lineage>
        <taxon>Bacteria</taxon>
        <taxon>Fusobacteriati</taxon>
        <taxon>Fusobacteriota</taxon>
        <taxon>Fusobacteriia</taxon>
        <taxon>Fusobacteriales</taxon>
        <taxon>Fusobacteriaceae</taxon>
        <taxon>Hypnocyclicus</taxon>
    </lineage>
</organism>
<feature type="transmembrane region" description="Helical" evidence="6">
    <location>
        <begin position="177"/>
        <end position="197"/>
    </location>
</feature>
<evidence type="ECO:0000256" key="3">
    <source>
        <dbReference type="ARBA" id="ARBA00022692"/>
    </source>
</evidence>